<sequence>MSTSRPEIIFHDAFRPLSHEFFQPYPPYILVNSREDAESVCSAGCEPGYLLILDVQGPSGAKSLKSNDIGEFQGCVGIVIYALPIDVDLSMVASLILGLLSIDGTAIGYATPQQSAQWKEACLKWAKAQKTEGIQGREQDSIEQDSIVLEWSSKDAKGDEWVQWSVTKKAPEWAFC</sequence>
<evidence type="ECO:0000313" key="1">
    <source>
        <dbReference type="EMBL" id="CAE6444394.1"/>
    </source>
</evidence>
<dbReference type="Proteomes" id="UP000663853">
    <property type="component" value="Unassembled WGS sequence"/>
</dbReference>
<evidence type="ECO:0000313" key="2">
    <source>
        <dbReference type="Proteomes" id="UP000663853"/>
    </source>
</evidence>
<proteinExistence type="predicted"/>
<name>A0A8H3B057_9AGAM</name>
<comment type="caution">
    <text evidence="1">The sequence shown here is derived from an EMBL/GenBank/DDBJ whole genome shotgun (WGS) entry which is preliminary data.</text>
</comment>
<dbReference type="EMBL" id="CAJMXA010000835">
    <property type="protein sequence ID" value="CAE6444394.1"/>
    <property type="molecule type" value="Genomic_DNA"/>
</dbReference>
<dbReference type="AlphaFoldDB" id="A0A8H3B057"/>
<organism evidence="1 2">
    <name type="scientific">Rhizoctonia solani</name>
    <dbReference type="NCBI Taxonomy" id="456999"/>
    <lineage>
        <taxon>Eukaryota</taxon>
        <taxon>Fungi</taxon>
        <taxon>Dikarya</taxon>
        <taxon>Basidiomycota</taxon>
        <taxon>Agaricomycotina</taxon>
        <taxon>Agaricomycetes</taxon>
        <taxon>Cantharellales</taxon>
        <taxon>Ceratobasidiaceae</taxon>
        <taxon>Rhizoctonia</taxon>
    </lineage>
</organism>
<gene>
    <name evidence="1" type="ORF">RDB_LOCUS40472</name>
</gene>
<accession>A0A8H3B057</accession>
<protein>
    <submittedName>
        <fullName evidence="1">Uncharacterized protein</fullName>
    </submittedName>
</protein>
<reference evidence="1" key="1">
    <citation type="submission" date="2021-01" db="EMBL/GenBank/DDBJ databases">
        <authorList>
            <person name="Kaushik A."/>
        </authorList>
    </citation>
    <scope>NUCLEOTIDE SEQUENCE</scope>
    <source>
        <strain evidence="1">AG6-10EEA</strain>
    </source>
</reference>